<dbReference type="Proteomes" id="UP001306592">
    <property type="component" value="Unassembled WGS sequence"/>
</dbReference>
<feature type="domain" description="Integrase catalytic" evidence="1">
    <location>
        <begin position="131"/>
        <end position="293"/>
    </location>
</feature>
<dbReference type="InterPro" id="IPR048020">
    <property type="entry name" value="Transpos_IS3"/>
</dbReference>
<dbReference type="InterPro" id="IPR036397">
    <property type="entry name" value="RNaseH_sf"/>
</dbReference>
<gene>
    <name evidence="2" type="ORF">V8N49_24580</name>
</gene>
<dbReference type="InterPro" id="IPR001584">
    <property type="entry name" value="Integrase_cat-core"/>
</dbReference>
<evidence type="ECO:0000313" key="3">
    <source>
        <dbReference type="Proteomes" id="UP001306592"/>
    </source>
</evidence>
<organism evidence="2 3">
    <name type="scientific">Erwinia aphidicola</name>
    <dbReference type="NCBI Taxonomy" id="68334"/>
    <lineage>
        <taxon>Bacteria</taxon>
        <taxon>Pseudomonadati</taxon>
        <taxon>Pseudomonadota</taxon>
        <taxon>Gammaproteobacteria</taxon>
        <taxon>Enterobacterales</taxon>
        <taxon>Erwiniaceae</taxon>
        <taxon>Erwinia</taxon>
    </lineage>
</organism>
<proteinExistence type="predicted"/>
<dbReference type="InterPro" id="IPR050900">
    <property type="entry name" value="Transposase_IS3/IS150/IS904"/>
</dbReference>
<dbReference type="Pfam" id="PF13333">
    <property type="entry name" value="rve_2"/>
    <property type="match status" value="1"/>
</dbReference>
<comment type="caution">
    <text evidence="2">The sequence shown here is derived from an EMBL/GenBank/DDBJ whole genome shotgun (WGS) entry which is preliminary data.</text>
</comment>
<dbReference type="PANTHER" id="PTHR46889">
    <property type="entry name" value="TRANSPOSASE INSF FOR INSERTION SEQUENCE IS3B-RELATED"/>
    <property type="match status" value="1"/>
</dbReference>
<dbReference type="PANTHER" id="PTHR46889:SF5">
    <property type="entry name" value="INTEGRASE PROTEIN"/>
    <property type="match status" value="1"/>
</dbReference>
<dbReference type="PROSITE" id="PS50994">
    <property type="entry name" value="INTEGRASE"/>
    <property type="match status" value="1"/>
</dbReference>
<dbReference type="Gene3D" id="3.30.420.10">
    <property type="entry name" value="Ribonuclease H-like superfamily/Ribonuclease H"/>
    <property type="match status" value="1"/>
</dbReference>
<evidence type="ECO:0000259" key="1">
    <source>
        <dbReference type="PROSITE" id="PS50994"/>
    </source>
</evidence>
<evidence type="ECO:0000313" key="2">
    <source>
        <dbReference type="EMBL" id="MEI2684776.1"/>
    </source>
</evidence>
<dbReference type="SUPFAM" id="SSF53098">
    <property type="entry name" value="Ribonuclease H-like"/>
    <property type="match status" value="1"/>
</dbReference>
<dbReference type="RefSeq" id="WP_336204736.1">
    <property type="nucleotide sequence ID" value="NZ_JBANEI010000066.1"/>
</dbReference>
<name>A0ABU8DMN4_ERWAP</name>
<dbReference type="Pfam" id="PF13276">
    <property type="entry name" value="HTH_21"/>
    <property type="match status" value="1"/>
</dbReference>
<dbReference type="Pfam" id="PF00665">
    <property type="entry name" value="rve"/>
    <property type="match status" value="1"/>
</dbReference>
<sequence>TSLDSAKPQLAADAKAQVVDELRSQHRLSTLLLVAGLPRSTFFYQKKRQGKELHRNEKEQIASIFHHHKGRYGYRRITIALKKDGMSINHKKVYKLMKSMNLSSPVRRKKYNSYKGMYGKVAPNLLNRKFTAVRPNQKWVTDVTEFSVNGEKLYLSPIVDLFNREVISFSLAQRPHMGMINSMLKKAFSKIKDTESPVLHSDQGWQYQMVGYQEQLQEKQIVQSMSRKGNCLDNAVVESFFGTLKSECFYLNTFNDITELEIAIREYIHYYNNERISVRLKGLSPVEFKTQTLQAA</sequence>
<reference evidence="2 3" key="1">
    <citation type="submission" date="2024-02" db="EMBL/GenBank/DDBJ databases">
        <title>First report Erwinia aphidicola in onion in Chile.</title>
        <authorList>
            <person name="Valenzuela M."/>
            <person name="Pena M."/>
            <person name="Dutta B."/>
        </authorList>
    </citation>
    <scope>NUCLEOTIDE SEQUENCE [LARGE SCALE GENOMIC DNA]</scope>
    <source>
        <strain evidence="2 3">QCJ3A</strain>
    </source>
</reference>
<keyword evidence="3" id="KW-1185">Reference proteome</keyword>
<dbReference type="EMBL" id="JBANEI010000066">
    <property type="protein sequence ID" value="MEI2684776.1"/>
    <property type="molecule type" value="Genomic_DNA"/>
</dbReference>
<protein>
    <submittedName>
        <fullName evidence="2">IS3 family transposase</fullName>
    </submittedName>
</protein>
<dbReference type="InterPro" id="IPR025948">
    <property type="entry name" value="HTH-like_dom"/>
</dbReference>
<dbReference type="InterPro" id="IPR012337">
    <property type="entry name" value="RNaseH-like_sf"/>
</dbReference>
<dbReference type="NCBIfam" id="NF033516">
    <property type="entry name" value="transpos_IS3"/>
    <property type="match status" value="1"/>
</dbReference>
<accession>A0ABU8DMN4</accession>
<feature type="non-terminal residue" evidence="2">
    <location>
        <position position="1"/>
    </location>
</feature>